<evidence type="ECO:0000313" key="1">
    <source>
        <dbReference type="EMBL" id="DAZ90688.1"/>
    </source>
</evidence>
<dbReference type="EMBL" id="BK061758">
    <property type="protein sequence ID" value="DAZ90688.1"/>
    <property type="molecule type" value="Viral_cRNA"/>
</dbReference>
<protein>
    <submittedName>
        <fullName evidence="1">Protein 3</fullName>
    </submittedName>
</protein>
<sequence>MMMKPIICIQVCKSCKNRRLTTKRPKLLKSKGNKVLLISKVLKVIKKRNQEGPQSKITIARSSNRPLIPLFKECSESYIKALNGRSDLDESRDFFADEESSFYYESFHPML</sequence>
<reference evidence="1" key="1">
    <citation type="journal article" date="2022" name="bioRxiv">
        <title>Unlocking the hidden genetic diversity of varicosaviruses, the neglected plant rhabdoviruses.</title>
        <authorList>
            <person name="Bejerman N."/>
            <person name="Dietzgen R.G."/>
            <person name="Debat H."/>
        </authorList>
    </citation>
    <scope>NUCLEOTIDE SEQUENCE</scope>
</reference>
<organism evidence="1">
    <name type="scientific">Centaurea virus 1</name>
    <dbReference type="NCBI Taxonomy" id="2977962"/>
    <lineage>
        <taxon>Viruses</taxon>
        <taxon>Riboviria</taxon>
        <taxon>Orthornavirae</taxon>
        <taxon>Negarnaviricota</taxon>
        <taxon>Haploviricotina</taxon>
        <taxon>Monjiviricetes</taxon>
        <taxon>Mononegavirales</taxon>
        <taxon>Rhabdoviridae</taxon>
        <taxon>Betarhabdovirinae</taxon>
        <taxon>Varicosavirus</taxon>
        <taxon>Varicosavirus centaurea</taxon>
    </lineage>
</organism>
<name>A0A9N7AAM4_9RHAB</name>
<proteinExistence type="predicted"/>
<accession>A0A9N7AAM4</accession>